<feature type="transmembrane region" description="Helical" evidence="6">
    <location>
        <begin position="216"/>
        <end position="235"/>
    </location>
</feature>
<comment type="subcellular location">
    <subcellularLocation>
        <location evidence="1">Cell membrane</location>
        <topology evidence="1">Multi-pass membrane protein</topology>
    </subcellularLocation>
</comment>
<keyword evidence="3 6" id="KW-0812">Transmembrane</keyword>
<proteinExistence type="predicted"/>
<sequence>MTSELSTPGAHTSLPPHDVSPPPKQNLVLAAVLLAVLVVPMSISGTAVALPAISSDIGGGTAGQQWVVNAFNLSFACFTLVWGSLSDRFGRGRLFAAGAATFAVGSAASALAPGIVVLDVARGVAGLGGAAIFSCGAAILSSVFEGPARLRAFALFGTTAGIGVALGPTLSGLLVDTAGWRPIFAVQAAVLVLVLAAAPVIGLSRPTVDGVAKFDLLGTVLLVLGLFAAMAGIVQGEPWGWTSPAVVASFVLAAILLVAFARVESRRQTPLLDLELLTHARFMALCLVPVAASFGFVTLLTYFPTFLQLVAGQSSAKAGLVIVLLTIPVVVGPLVAGRAVTAGINPLVVIWISLGALVFGDLGLLLAGPDTLVAVIAVPLLLAGCGMGLSAGLVDGQALALVPDDKAGMAAGVVNTMRLGSEAIAVAVYAALLTGLVTSRGEAALAGVDGIGSPADVVANTASGDLGKALDVAGPRARDEVAPLMIDAYNSAFHTTLIVLAVVVTALSGIIAVLLRRGPRAR</sequence>
<feature type="transmembrane region" description="Helical" evidence="6">
    <location>
        <begin position="372"/>
        <end position="394"/>
    </location>
</feature>
<feature type="transmembrane region" description="Helical" evidence="6">
    <location>
        <begin position="150"/>
        <end position="171"/>
    </location>
</feature>
<evidence type="ECO:0000256" key="5">
    <source>
        <dbReference type="ARBA" id="ARBA00023136"/>
    </source>
</evidence>
<keyword evidence="4 6" id="KW-1133">Transmembrane helix</keyword>
<feature type="transmembrane region" description="Helical" evidence="6">
    <location>
        <begin position="65"/>
        <end position="82"/>
    </location>
</feature>
<protein>
    <submittedName>
        <fullName evidence="8">MFS transporter</fullName>
    </submittedName>
</protein>
<dbReference type="Gene3D" id="1.20.1250.20">
    <property type="entry name" value="MFS general substrate transporter like domains"/>
    <property type="match status" value="1"/>
</dbReference>
<evidence type="ECO:0000313" key="8">
    <source>
        <dbReference type="EMBL" id="MCQ4121214.1"/>
    </source>
</evidence>
<dbReference type="InterPro" id="IPR036259">
    <property type="entry name" value="MFS_trans_sf"/>
</dbReference>
<keyword evidence="2" id="KW-0813">Transport</keyword>
<dbReference type="Gene3D" id="1.20.1720.10">
    <property type="entry name" value="Multidrug resistance protein D"/>
    <property type="match status" value="1"/>
</dbReference>
<reference evidence="8 9" key="1">
    <citation type="submission" date="2022-07" db="EMBL/GenBank/DDBJ databases">
        <title>Degradation activity of malathion, p-nitrophenol and potential low-temperature adaptation strategy of Rhodococcus sp. FXJ9.536.</title>
        <authorList>
            <person name="Huang J."/>
            <person name="Huang Y."/>
        </authorList>
    </citation>
    <scope>NUCLEOTIDE SEQUENCE [LARGE SCALE GENOMIC DNA]</scope>
    <source>
        <strain evidence="8 9">FXJ9.536</strain>
    </source>
</reference>
<feature type="transmembrane region" description="Helical" evidence="6">
    <location>
        <begin position="348"/>
        <end position="366"/>
    </location>
</feature>
<feature type="transmembrane region" description="Helical" evidence="6">
    <location>
        <begin position="315"/>
        <end position="336"/>
    </location>
</feature>
<feature type="transmembrane region" description="Helical" evidence="6">
    <location>
        <begin position="282"/>
        <end position="303"/>
    </location>
</feature>
<feature type="transmembrane region" description="Helical" evidence="6">
    <location>
        <begin position="241"/>
        <end position="261"/>
    </location>
</feature>
<gene>
    <name evidence="8" type="ORF">NOF53_18930</name>
</gene>
<keyword evidence="9" id="KW-1185">Reference proteome</keyword>
<name>A0ABT1QFZ6_9NOCA</name>
<accession>A0ABT1QFZ6</accession>
<dbReference type="InterPro" id="IPR011701">
    <property type="entry name" value="MFS"/>
</dbReference>
<evidence type="ECO:0000256" key="1">
    <source>
        <dbReference type="ARBA" id="ARBA00004651"/>
    </source>
</evidence>
<evidence type="ECO:0000256" key="6">
    <source>
        <dbReference type="SAM" id="Phobius"/>
    </source>
</evidence>
<feature type="transmembrane region" description="Helical" evidence="6">
    <location>
        <begin position="415"/>
        <end position="437"/>
    </location>
</feature>
<dbReference type="RefSeq" id="WP_255971514.1">
    <property type="nucleotide sequence ID" value="NZ_JANFQF010000016.1"/>
</dbReference>
<dbReference type="PANTHER" id="PTHR42718">
    <property type="entry name" value="MAJOR FACILITATOR SUPERFAMILY MULTIDRUG TRANSPORTER MFSC"/>
    <property type="match status" value="1"/>
</dbReference>
<dbReference type="PROSITE" id="PS50850">
    <property type="entry name" value="MFS"/>
    <property type="match status" value="1"/>
</dbReference>
<comment type="caution">
    <text evidence="8">The sequence shown here is derived from an EMBL/GenBank/DDBJ whole genome shotgun (WGS) entry which is preliminary data.</text>
</comment>
<keyword evidence="5 6" id="KW-0472">Membrane</keyword>
<dbReference type="Pfam" id="PF07690">
    <property type="entry name" value="MFS_1"/>
    <property type="match status" value="1"/>
</dbReference>
<dbReference type="EMBL" id="JANFQF010000016">
    <property type="protein sequence ID" value="MCQ4121214.1"/>
    <property type="molecule type" value="Genomic_DNA"/>
</dbReference>
<feature type="transmembrane region" description="Helical" evidence="6">
    <location>
        <begin position="124"/>
        <end position="143"/>
    </location>
</feature>
<dbReference type="SUPFAM" id="SSF103473">
    <property type="entry name" value="MFS general substrate transporter"/>
    <property type="match status" value="1"/>
</dbReference>
<evidence type="ECO:0000256" key="3">
    <source>
        <dbReference type="ARBA" id="ARBA00022692"/>
    </source>
</evidence>
<evidence type="ECO:0000256" key="2">
    <source>
        <dbReference type="ARBA" id="ARBA00022448"/>
    </source>
</evidence>
<feature type="transmembrane region" description="Helical" evidence="6">
    <location>
        <begin position="492"/>
        <end position="515"/>
    </location>
</feature>
<evidence type="ECO:0000313" key="9">
    <source>
        <dbReference type="Proteomes" id="UP001524501"/>
    </source>
</evidence>
<evidence type="ECO:0000256" key="4">
    <source>
        <dbReference type="ARBA" id="ARBA00022989"/>
    </source>
</evidence>
<dbReference type="Proteomes" id="UP001524501">
    <property type="component" value="Unassembled WGS sequence"/>
</dbReference>
<evidence type="ECO:0000259" key="7">
    <source>
        <dbReference type="PROSITE" id="PS50850"/>
    </source>
</evidence>
<feature type="transmembrane region" description="Helical" evidence="6">
    <location>
        <begin position="94"/>
        <end position="118"/>
    </location>
</feature>
<dbReference type="PANTHER" id="PTHR42718:SF9">
    <property type="entry name" value="MAJOR FACILITATOR SUPERFAMILY MULTIDRUG TRANSPORTER MFSC"/>
    <property type="match status" value="1"/>
</dbReference>
<feature type="transmembrane region" description="Helical" evidence="6">
    <location>
        <begin position="183"/>
        <end position="204"/>
    </location>
</feature>
<dbReference type="CDD" id="cd17321">
    <property type="entry name" value="MFS_MMR_MDR_like"/>
    <property type="match status" value="1"/>
</dbReference>
<dbReference type="InterPro" id="IPR020846">
    <property type="entry name" value="MFS_dom"/>
</dbReference>
<feature type="domain" description="Major facilitator superfamily (MFS) profile" evidence="7">
    <location>
        <begin position="28"/>
        <end position="520"/>
    </location>
</feature>
<feature type="transmembrane region" description="Helical" evidence="6">
    <location>
        <begin position="27"/>
        <end position="53"/>
    </location>
</feature>
<organism evidence="8 9">
    <name type="scientific">Rhodococcus tibetensis</name>
    <dbReference type="NCBI Taxonomy" id="2965064"/>
    <lineage>
        <taxon>Bacteria</taxon>
        <taxon>Bacillati</taxon>
        <taxon>Actinomycetota</taxon>
        <taxon>Actinomycetes</taxon>
        <taxon>Mycobacteriales</taxon>
        <taxon>Nocardiaceae</taxon>
        <taxon>Rhodococcus</taxon>
    </lineage>
</organism>